<keyword evidence="4" id="KW-1185">Reference proteome</keyword>
<dbReference type="AlphaFoldDB" id="G8RQE3"/>
<keyword evidence="1" id="KW-1133">Transmembrane helix</keyword>
<keyword evidence="1" id="KW-0472">Membrane</keyword>
<dbReference type="InterPro" id="IPR046924">
    <property type="entry name" value="CATASP"/>
</dbReference>
<evidence type="ECO:0000256" key="1">
    <source>
        <dbReference type="SAM" id="Phobius"/>
    </source>
</evidence>
<feature type="domain" description="CATRA-Associated Small Protein" evidence="2">
    <location>
        <begin position="15"/>
        <end position="62"/>
    </location>
</feature>
<dbReference type="Pfam" id="PF20271">
    <property type="entry name" value="CATASP"/>
    <property type="match status" value="1"/>
</dbReference>
<accession>G8RQE3</accession>
<gene>
    <name evidence="3" type="ordered locus">MycrhN_5947</name>
</gene>
<evidence type="ECO:0000313" key="4">
    <source>
        <dbReference type="Proteomes" id="UP000005442"/>
    </source>
</evidence>
<sequence length="208" mass="22217">MAGNLPVNLLDETGQMLRRVVDAHLAPERWSDIATTLDRVEHAVQAGEEAALQRELVELRWVVDDYQPAPARYGAPPPPAGSTRRGSHRWALWAFLVLCAVLVAPAALVLLDSELPKSGSPPGDPSVDDTGTNSLWIAGGLVALAVAVVAVAVAINVVRRRRRVPSASEPVVARRPVIGPPRVMPAPAQVREQANRTIMSLAAHGGRQ</sequence>
<dbReference type="HOGENOM" id="CLU_1319777_0_0_11"/>
<feature type="transmembrane region" description="Helical" evidence="1">
    <location>
        <begin position="90"/>
        <end position="111"/>
    </location>
</feature>
<feature type="transmembrane region" description="Helical" evidence="1">
    <location>
        <begin position="135"/>
        <end position="158"/>
    </location>
</feature>
<dbReference type="STRING" id="710685.MycrhN_5947"/>
<dbReference type="RefSeq" id="WP_014214146.1">
    <property type="nucleotide sequence ID" value="NC_016604.1"/>
</dbReference>
<dbReference type="EMBL" id="CP003169">
    <property type="protein sequence ID" value="AEV76409.1"/>
    <property type="molecule type" value="Genomic_DNA"/>
</dbReference>
<dbReference type="Proteomes" id="UP000005442">
    <property type="component" value="Chromosome"/>
</dbReference>
<protein>
    <recommendedName>
        <fullName evidence="2">CATRA-Associated Small Protein domain-containing protein</fullName>
    </recommendedName>
</protein>
<evidence type="ECO:0000313" key="3">
    <source>
        <dbReference type="EMBL" id="AEV76409.1"/>
    </source>
</evidence>
<evidence type="ECO:0000259" key="2">
    <source>
        <dbReference type="Pfam" id="PF20271"/>
    </source>
</evidence>
<dbReference type="KEGG" id="mrh:MycrhN_5947"/>
<reference evidence="3 4" key="1">
    <citation type="submission" date="2011-12" db="EMBL/GenBank/DDBJ databases">
        <title>Complete sequence of Mycobacterium rhodesiae NBB3.</title>
        <authorList>
            <consortium name="US DOE Joint Genome Institute"/>
            <person name="Lucas S."/>
            <person name="Han J."/>
            <person name="Lapidus A."/>
            <person name="Cheng J.-F."/>
            <person name="Goodwin L."/>
            <person name="Pitluck S."/>
            <person name="Peters L."/>
            <person name="Mikhailova N."/>
            <person name="Gu W."/>
            <person name="Detter J.C."/>
            <person name="Han C."/>
            <person name="Tapia R."/>
            <person name="Land M."/>
            <person name="Hauser L."/>
            <person name="Kyrpides N."/>
            <person name="Ivanova N."/>
            <person name="Pagani I."/>
            <person name="Mattes T."/>
            <person name="Holmes A."/>
            <person name="Rutledge P."/>
            <person name="Paulsen I."/>
            <person name="Coleman N."/>
            <person name="Woyke T."/>
        </authorList>
    </citation>
    <scope>NUCLEOTIDE SEQUENCE [LARGE SCALE GENOMIC DNA]</scope>
    <source>
        <strain evidence="3 4">NBB3</strain>
    </source>
</reference>
<dbReference type="OrthoDB" id="9835917at2"/>
<organism evidence="3 4">
    <name type="scientific">Mycolicibacterium rhodesiae (strain NBB3)</name>
    <name type="common">Mycobacterium rhodesiae</name>
    <dbReference type="NCBI Taxonomy" id="710685"/>
    <lineage>
        <taxon>Bacteria</taxon>
        <taxon>Bacillati</taxon>
        <taxon>Actinomycetota</taxon>
        <taxon>Actinomycetes</taxon>
        <taxon>Mycobacteriales</taxon>
        <taxon>Mycobacteriaceae</taxon>
        <taxon>Mycolicibacterium</taxon>
    </lineage>
</organism>
<name>G8RQE3_MYCRN</name>
<proteinExistence type="predicted"/>
<dbReference type="PATRIC" id="fig|710685.3.peg.5973"/>
<keyword evidence="1" id="KW-0812">Transmembrane</keyword>